<keyword evidence="4" id="KW-1185">Reference proteome</keyword>
<accession>W7HK24</accession>
<dbReference type="HOGENOM" id="CLU_105122_0_0_1"/>
<evidence type="ECO:0000259" key="2">
    <source>
        <dbReference type="Pfam" id="PF22740"/>
    </source>
</evidence>
<dbReference type="EMBL" id="KI966443">
    <property type="protein sequence ID" value="EWC44341.1"/>
    <property type="molecule type" value="Genomic_DNA"/>
</dbReference>
<feature type="compositionally biased region" description="Polar residues" evidence="1">
    <location>
        <begin position="88"/>
        <end position="100"/>
    </location>
</feature>
<proteinExistence type="predicted"/>
<evidence type="ECO:0000313" key="3">
    <source>
        <dbReference type="EMBL" id="EWC44341.1"/>
    </source>
</evidence>
<dbReference type="InterPro" id="IPR053931">
    <property type="entry name" value="RapZ_C"/>
</dbReference>
<protein>
    <recommendedName>
        <fullName evidence="2">RapZ C-terminal domain-containing protein</fullName>
    </recommendedName>
</protein>
<evidence type="ECO:0000256" key="1">
    <source>
        <dbReference type="SAM" id="MobiDB-lite"/>
    </source>
</evidence>
<name>W7HK24_9PEZI</name>
<dbReference type="Proteomes" id="UP000024837">
    <property type="component" value="Unassembled WGS sequence"/>
</dbReference>
<sequence>MQVTVVITSSGAHYGPLSPPAALRYDLRNITNPPRQLRGNLDGRSKKLRDHLTSDADFLQLLETIHRDILRHVERLQAPLQDDDKGTSPATQQLQQNSLQEPEPDALDNQGPSEPSVDKEPENGRTLTVNCLCELGRHRSASMAEELARLRWPPDIDVQVFHRDIDKDRRKPKAPRSRQQRAGKAFTELQD</sequence>
<dbReference type="OrthoDB" id="10267139at2759"/>
<dbReference type="Pfam" id="PF22740">
    <property type="entry name" value="PapZ_C"/>
    <property type="match status" value="1"/>
</dbReference>
<organism evidence="3 4">
    <name type="scientific">Drechslerella stenobrocha 248</name>
    <dbReference type="NCBI Taxonomy" id="1043628"/>
    <lineage>
        <taxon>Eukaryota</taxon>
        <taxon>Fungi</taxon>
        <taxon>Dikarya</taxon>
        <taxon>Ascomycota</taxon>
        <taxon>Pezizomycotina</taxon>
        <taxon>Orbiliomycetes</taxon>
        <taxon>Orbiliales</taxon>
        <taxon>Orbiliaceae</taxon>
        <taxon>Drechslerella</taxon>
    </lineage>
</organism>
<evidence type="ECO:0000313" key="4">
    <source>
        <dbReference type="Proteomes" id="UP000024837"/>
    </source>
</evidence>
<feature type="region of interest" description="Disordered" evidence="1">
    <location>
        <begin position="79"/>
        <end position="125"/>
    </location>
</feature>
<dbReference type="AlphaFoldDB" id="W7HK24"/>
<feature type="domain" description="RapZ C-terminal" evidence="2">
    <location>
        <begin position="122"/>
        <end position="166"/>
    </location>
</feature>
<gene>
    <name evidence="3" type="ORF">DRE_01167</name>
</gene>
<reference evidence="3 4" key="1">
    <citation type="submission" date="2013-05" db="EMBL/GenBank/DDBJ databases">
        <title>Drechslerella stenobrocha genome reveals carnivorous origination and mechanical trapping mechanism of predatory fungi.</title>
        <authorList>
            <person name="Liu X."/>
            <person name="Zhang W."/>
            <person name="Liu K."/>
        </authorList>
    </citation>
    <scope>NUCLEOTIDE SEQUENCE [LARGE SCALE GENOMIC DNA]</scope>
    <source>
        <strain evidence="3 4">248</strain>
    </source>
</reference>
<feature type="region of interest" description="Disordered" evidence="1">
    <location>
        <begin position="161"/>
        <end position="191"/>
    </location>
</feature>
<feature type="compositionally biased region" description="Basic residues" evidence="1">
    <location>
        <begin position="170"/>
        <end position="181"/>
    </location>
</feature>